<evidence type="ECO:0000313" key="3">
    <source>
        <dbReference type="EMBL" id="KAE8271700.1"/>
    </source>
</evidence>
<feature type="transmembrane region" description="Helical" evidence="2">
    <location>
        <begin position="345"/>
        <end position="365"/>
    </location>
</feature>
<dbReference type="PANTHER" id="PTHR12459:SF6">
    <property type="entry name" value="GB|AAD46013.1"/>
    <property type="match status" value="1"/>
</dbReference>
<feature type="region of interest" description="Disordered" evidence="1">
    <location>
        <begin position="246"/>
        <end position="288"/>
    </location>
</feature>
<organism evidence="3 4">
    <name type="scientific">Tilletia walkeri</name>
    <dbReference type="NCBI Taxonomy" id="117179"/>
    <lineage>
        <taxon>Eukaryota</taxon>
        <taxon>Fungi</taxon>
        <taxon>Dikarya</taxon>
        <taxon>Basidiomycota</taxon>
        <taxon>Ustilaginomycotina</taxon>
        <taxon>Exobasidiomycetes</taxon>
        <taxon>Tilletiales</taxon>
        <taxon>Tilletiaceae</taxon>
        <taxon>Tilletia</taxon>
    </lineage>
</organism>
<dbReference type="Proteomes" id="UP000078113">
    <property type="component" value="Unassembled WGS sequence"/>
</dbReference>
<dbReference type="PANTHER" id="PTHR12459">
    <property type="entry name" value="TRANSMEMBRANE PROTEIN 135-RELATED"/>
    <property type="match status" value="1"/>
</dbReference>
<name>A0A8X7NG07_9BASI</name>
<proteinExistence type="predicted"/>
<comment type="caution">
    <text evidence="3">The sequence shown here is derived from an EMBL/GenBank/DDBJ whole genome shotgun (WGS) entry which is preliminary data.</text>
</comment>
<dbReference type="AlphaFoldDB" id="A0A8X7NG07"/>
<feature type="transmembrane region" description="Helical" evidence="2">
    <location>
        <begin position="517"/>
        <end position="543"/>
    </location>
</feature>
<reference evidence="3" key="2">
    <citation type="journal article" date="2019" name="IMA Fungus">
        <title>Genome sequencing and comparison of five Tilletia species to identify candidate genes for the detection of regulated species infecting wheat.</title>
        <authorList>
            <person name="Nguyen H.D.T."/>
            <person name="Sultana T."/>
            <person name="Kesanakurti P."/>
            <person name="Hambleton S."/>
        </authorList>
    </citation>
    <scope>NUCLEOTIDE SEQUENCE</scope>
    <source>
        <strain evidence="3">DAOMC 236422</strain>
    </source>
</reference>
<keyword evidence="2" id="KW-0472">Membrane</keyword>
<evidence type="ECO:0000256" key="2">
    <source>
        <dbReference type="SAM" id="Phobius"/>
    </source>
</evidence>
<evidence type="ECO:0008006" key="5">
    <source>
        <dbReference type="Google" id="ProtNLM"/>
    </source>
</evidence>
<reference evidence="3" key="1">
    <citation type="submission" date="2016-04" db="EMBL/GenBank/DDBJ databases">
        <authorList>
            <person name="Nguyen H.D."/>
            <person name="Samba Siva P."/>
            <person name="Cullis J."/>
            <person name="Levesque C.A."/>
            <person name="Hambleton S."/>
        </authorList>
    </citation>
    <scope>NUCLEOTIDE SEQUENCE</scope>
    <source>
        <strain evidence="3">DAOMC 236422</strain>
    </source>
</reference>
<sequence>MSGATPPKRASFTIGGGSANEDGDAPRRRDPGLRLGGFTQLDNVAHGINADGNPDGVDGNGDDEDSWRRYATGEQTPNISEAAEKIRRSLSVASLHDLAHMKPKEIRKQVTSKVWRAQDEQVRIPSDWERLAVHVVRGAIRAGNLAFSLRVTMTLVLGLIKALRTRKFQGQQLLQSMFGIDAWRFAGMFSLWAALYKATHNSLRLVTPFPAKRARSLSQKNIPQDSQGTGATSAITASASTAIIPQNGAHTPPLDSGANTPRSGYTDLEGKEGAALASEKNKQRQRAFMRDPRSKIWHAYVAGGVSALAVLAERKETRVTLAQQLFVRGLEGSYNVMHAKKWISIPHGAVLVFGIACGQIMYAWLHAPDTLPRSYVSWITQASHIAPTARTVSLATHSTGSVHEDTLLDYFPDRKWPELIPGTNRYPNIAATKASRRGITGKNVKALIDFRDRLRSGHKEYDPPCAVVHPWENSHFWSPLDRFIEVTRWILPVYLTLHFVPAMFLRTRKFLKDPLRVFLRSIFGAVRSSSFLGVFVIIFQTYYCTMKDLHEFIRNRPALNTRIPTALTSLLVHPATHWFGGFLTAGSLFVDDSRRRAELAAYVLPKGLESAWFVARKRSYAPAVPGGDLLLTSIGMAMVMGTYAQNPDHLSGLVRRVVYQFVGRN</sequence>
<keyword evidence="2" id="KW-1133">Transmembrane helix</keyword>
<dbReference type="EMBL" id="LWDG02000012">
    <property type="protein sequence ID" value="KAE8271700.1"/>
    <property type="molecule type" value="Genomic_DNA"/>
</dbReference>
<feature type="transmembrane region" description="Helical" evidence="2">
    <location>
        <begin position="296"/>
        <end position="312"/>
    </location>
</feature>
<accession>A0A8X7NG07</accession>
<gene>
    <name evidence="3" type="ORF">A4X09_0g618</name>
</gene>
<keyword evidence="4" id="KW-1185">Reference proteome</keyword>
<feature type="transmembrane region" description="Helical" evidence="2">
    <location>
        <begin position="486"/>
        <end position="505"/>
    </location>
</feature>
<evidence type="ECO:0000313" key="4">
    <source>
        <dbReference type="Proteomes" id="UP000078113"/>
    </source>
</evidence>
<dbReference type="InterPro" id="IPR026749">
    <property type="entry name" value="Tmem135"/>
</dbReference>
<protein>
    <recommendedName>
        <fullName evidence="5">Transmembrane protein 135 N-terminal domain-containing protein</fullName>
    </recommendedName>
</protein>
<keyword evidence="2" id="KW-0812">Transmembrane</keyword>
<feature type="region of interest" description="Disordered" evidence="1">
    <location>
        <begin position="1"/>
        <end position="67"/>
    </location>
</feature>
<evidence type="ECO:0000256" key="1">
    <source>
        <dbReference type="SAM" id="MobiDB-lite"/>
    </source>
</evidence>